<dbReference type="Pfam" id="PF03567">
    <property type="entry name" value="Sulfotransfer_2"/>
    <property type="match status" value="1"/>
</dbReference>
<gene>
    <name evidence="8" type="ORF">EPICR_80098</name>
</gene>
<keyword evidence="7" id="KW-0325">Glycoprotein</keyword>
<keyword evidence="3" id="KW-0812">Transmembrane</keyword>
<reference evidence="8" key="1">
    <citation type="submission" date="2019-01" db="EMBL/GenBank/DDBJ databases">
        <authorList>
            <consortium name="Genoscope - CEA"/>
            <person name="William W."/>
        </authorList>
    </citation>
    <scope>NUCLEOTIDE SEQUENCE</scope>
    <source>
        <strain evidence="8">CR-1</strain>
    </source>
</reference>
<evidence type="ECO:0000256" key="7">
    <source>
        <dbReference type="ARBA" id="ARBA00023180"/>
    </source>
</evidence>
<dbReference type="InterPro" id="IPR027417">
    <property type="entry name" value="P-loop_NTPase"/>
</dbReference>
<proteinExistence type="predicted"/>
<evidence type="ECO:0000256" key="4">
    <source>
        <dbReference type="ARBA" id="ARBA00022989"/>
    </source>
</evidence>
<keyword evidence="6" id="KW-0472">Membrane</keyword>
<evidence type="ECO:0000313" key="8">
    <source>
        <dbReference type="EMBL" id="VEN75405.1"/>
    </source>
</evidence>
<dbReference type="InterPro" id="IPR005331">
    <property type="entry name" value="Sulfotransferase"/>
</dbReference>
<accession>A0A484HLU6</accession>
<evidence type="ECO:0000256" key="5">
    <source>
        <dbReference type="ARBA" id="ARBA00023034"/>
    </source>
</evidence>
<dbReference type="GO" id="GO:0016020">
    <property type="term" value="C:membrane"/>
    <property type="evidence" value="ECO:0007669"/>
    <property type="project" value="InterPro"/>
</dbReference>
<keyword evidence="2" id="KW-0808">Transferase</keyword>
<dbReference type="GO" id="GO:0008146">
    <property type="term" value="F:sulfotransferase activity"/>
    <property type="evidence" value="ECO:0007669"/>
    <property type="project" value="InterPro"/>
</dbReference>
<evidence type="ECO:0000256" key="3">
    <source>
        <dbReference type="ARBA" id="ARBA00022692"/>
    </source>
</evidence>
<dbReference type="AlphaFoldDB" id="A0A484HLU6"/>
<dbReference type="Gene3D" id="3.40.50.300">
    <property type="entry name" value="P-loop containing nucleotide triphosphate hydrolases"/>
    <property type="match status" value="1"/>
</dbReference>
<protein>
    <recommendedName>
        <fullName evidence="9">Sulfotransferase family protein</fullName>
    </recommendedName>
</protein>
<dbReference type="PANTHER" id="PTHR12137:SF54">
    <property type="entry name" value="CARBOHYDRATE SULFOTRANSFERASE"/>
    <property type="match status" value="1"/>
</dbReference>
<sequence>MKKSNTEFPCPGGFSARQKILSWVPPRLYLEVRRLGRKIFQKNAVPLHRKPFDEARAIFIHIPKCAGVSVNHALFGNLGGGHATLEQYLDVFEPKCIVGYFKFTIVRNPWDRLASAYHFLKQGGFDEKDRHWFNEELACFKNFDDFVRNWLSRENIWKWDHFRPQRHYMFDRGHKVQLDFVGRFENIQEDFSYIAGKIGAKTALPHLNKSERGNYPDDYTKETKERVAEVYAEDIQVLGYDFDHSIPPDRRRKPGRR</sequence>
<evidence type="ECO:0000256" key="6">
    <source>
        <dbReference type="ARBA" id="ARBA00023136"/>
    </source>
</evidence>
<evidence type="ECO:0008006" key="9">
    <source>
        <dbReference type="Google" id="ProtNLM"/>
    </source>
</evidence>
<organism evidence="8">
    <name type="scientific">uncultured Desulfobacteraceae bacterium</name>
    <dbReference type="NCBI Taxonomy" id="218296"/>
    <lineage>
        <taxon>Bacteria</taxon>
        <taxon>Pseudomonadati</taxon>
        <taxon>Thermodesulfobacteriota</taxon>
        <taxon>Desulfobacteria</taxon>
        <taxon>Desulfobacterales</taxon>
        <taxon>Desulfobacteraceae</taxon>
        <taxon>environmental samples</taxon>
    </lineage>
</organism>
<dbReference type="GO" id="GO:0016051">
    <property type="term" value="P:carbohydrate biosynthetic process"/>
    <property type="evidence" value="ECO:0007669"/>
    <property type="project" value="InterPro"/>
</dbReference>
<evidence type="ECO:0000256" key="2">
    <source>
        <dbReference type="ARBA" id="ARBA00022679"/>
    </source>
</evidence>
<evidence type="ECO:0000256" key="1">
    <source>
        <dbReference type="ARBA" id="ARBA00004323"/>
    </source>
</evidence>
<comment type="subcellular location">
    <subcellularLocation>
        <location evidence="1">Golgi apparatus membrane</location>
        <topology evidence="1">Single-pass type II membrane protein</topology>
    </subcellularLocation>
</comment>
<dbReference type="SUPFAM" id="SSF52540">
    <property type="entry name" value="P-loop containing nucleoside triphosphate hydrolases"/>
    <property type="match status" value="1"/>
</dbReference>
<dbReference type="PANTHER" id="PTHR12137">
    <property type="entry name" value="CARBOHYDRATE SULFOTRANSFERASE"/>
    <property type="match status" value="1"/>
</dbReference>
<name>A0A484HLU6_9BACT</name>
<dbReference type="InterPro" id="IPR018011">
    <property type="entry name" value="Carb_sulfotrans_8-10"/>
</dbReference>
<keyword evidence="4" id="KW-1133">Transmembrane helix</keyword>
<keyword evidence="5" id="KW-0333">Golgi apparatus</keyword>
<dbReference type="EMBL" id="CAACVI010000051">
    <property type="protein sequence ID" value="VEN75405.1"/>
    <property type="molecule type" value="Genomic_DNA"/>
</dbReference>